<dbReference type="InterPro" id="IPR021503">
    <property type="entry name" value="DUF3110"/>
</dbReference>
<accession>A0A222YVV9</accession>
<gene>
    <name evidence="1" type="primary">143</name>
    <name evidence="1" type="ORF">PBI_BELLAMY_143</name>
</gene>
<reference evidence="1 2" key="1">
    <citation type="submission" date="2017-06" db="EMBL/GenBank/DDBJ databases">
        <authorList>
            <person name="Kim H.J."/>
            <person name="Triplett B.A."/>
        </authorList>
    </citation>
    <scope>NUCLEOTIDE SEQUENCE [LARGE SCALE GENOMIC DNA]</scope>
</reference>
<name>A0A222YVV9_9CAUD</name>
<sequence length="90" mass="10393">MYILTIYGKETEGAYSVADDEGDQILYLFEEEDDAMRYAMMLEDDGSPDMHVIEVEDEIMIKTCEMHDYKYAVITKNDLVIPPDASHDFV</sequence>
<protein>
    <recommendedName>
        <fullName evidence="3">DUF3110 domain-containing protein</fullName>
    </recommendedName>
</protein>
<dbReference type="GeneID" id="54981473"/>
<evidence type="ECO:0000313" key="1">
    <source>
        <dbReference type="EMBL" id="ASR76188.1"/>
    </source>
</evidence>
<keyword evidence="2" id="KW-1185">Reference proteome</keyword>
<dbReference type="Pfam" id="PF11360">
    <property type="entry name" value="DUF3110"/>
    <property type="match status" value="1"/>
</dbReference>
<dbReference type="RefSeq" id="YP_009791300.1">
    <property type="nucleotide sequence ID" value="NC_047838.1"/>
</dbReference>
<evidence type="ECO:0008006" key="3">
    <source>
        <dbReference type="Google" id="ProtNLM"/>
    </source>
</evidence>
<evidence type="ECO:0000313" key="2">
    <source>
        <dbReference type="Proteomes" id="UP000221247"/>
    </source>
</evidence>
<dbReference type="KEGG" id="vg:54981473"/>
<dbReference type="EMBL" id="MF351863">
    <property type="protein sequence ID" value="ASR76188.1"/>
    <property type="molecule type" value="Genomic_DNA"/>
</dbReference>
<organism evidence="1 2">
    <name type="scientific">Synechococcus phage Bellamy</name>
    <dbReference type="NCBI Taxonomy" id="2023996"/>
    <lineage>
        <taxon>Viruses</taxon>
        <taxon>Duplodnaviria</taxon>
        <taxon>Heunggongvirae</taxon>
        <taxon>Uroviricota</taxon>
        <taxon>Caudoviricetes</taxon>
        <taxon>Pantevenvirales</taxon>
        <taxon>Kyanoviridae</taxon>
        <taxon>Bellamyvirus</taxon>
        <taxon>Bellamyvirus bellamy</taxon>
    </lineage>
</organism>
<proteinExistence type="predicted"/>
<dbReference type="Proteomes" id="UP000221247">
    <property type="component" value="Segment"/>
</dbReference>